<gene>
    <name evidence="6" type="ORF">Asi02nite_67160</name>
</gene>
<keyword evidence="7" id="KW-1185">Reference proteome</keyword>
<dbReference type="InterPro" id="IPR050109">
    <property type="entry name" value="HTH-type_TetR-like_transc_reg"/>
</dbReference>
<evidence type="ECO:0000313" key="6">
    <source>
        <dbReference type="EMBL" id="GIF77198.1"/>
    </source>
</evidence>
<comment type="caution">
    <text evidence="6">The sequence shown here is derived from an EMBL/GenBank/DDBJ whole genome shotgun (WGS) entry which is preliminary data.</text>
</comment>
<feature type="DNA-binding region" description="H-T-H motif" evidence="4">
    <location>
        <begin position="29"/>
        <end position="48"/>
    </location>
</feature>
<evidence type="ECO:0000256" key="4">
    <source>
        <dbReference type="PROSITE-ProRule" id="PRU00335"/>
    </source>
</evidence>
<feature type="domain" description="HTH tetR-type" evidence="5">
    <location>
        <begin position="6"/>
        <end position="66"/>
    </location>
</feature>
<reference evidence="6 7" key="1">
    <citation type="submission" date="2021-01" db="EMBL/GenBank/DDBJ databases">
        <title>Whole genome shotgun sequence of Asanoa siamensis NBRC 107932.</title>
        <authorList>
            <person name="Komaki H."/>
            <person name="Tamura T."/>
        </authorList>
    </citation>
    <scope>NUCLEOTIDE SEQUENCE [LARGE SCALE GENOMIC DNA]</scope>
    <source>
        <strain evidence="6 7">NBRC 107932</strain>
    </source>
</reference>
<dbReference type="PRINTS" id="PR00455">
    <property type="entry name" value="HTHTETR"/>
</dbReference>
<keyword evidence="1" id="KW-0805">Transcription regulation</keyword>
<dbReference type="PROSITE" id="PS50977">
    <property type="entry name" value="HTH_TETR_2"/>
    <property type="match status" value="1"/>
</dbReference>
<dbReference type="PANTHER" id="PTHR30055">
    <property type="entry name" value="HTH-TYPE TRANSCRIPTIONAL REGULATOR RUTR"/>
    <property type="match status" value="1"/>
</dbReference>
<proteinExistence type="predicted"/>
<evidence type="ECO:0000256" key="1">
    <source>
        <dbReference type="ARBA" id="ARBA00023015"/>
    </source>
</evidence>
<dbReference type="EMBL" id="BONE01000082">
    <property type="protein sequence ID" value="GIF77198.1"/>
    <property type="molecule type" value="Genomic_DNA"/>
</dbReference>
<dbReference type="Proteomes" id="UP000604117">
    <property type="component" value="Unassembled WGS sequence"/>
</dbReference>
<keyword evidence="3" id="KW-0804">Transcription</keyword>
<dbReference type="Gene3D" id="1.10.357.10">
    <property type="entry name" value="Tetracycline Repressor, domain 2"/>
    <property type="match status" value="1"/>
</dbReference>
<dbReference type="InterPro" id="IPR001647">
    <property type="entry name" value="HTH_TetR"/>
</dbReference>
<evidence type="ECO:0000256" key="2">
    <source>
        <dbReference type="ARBA" id="ARBA00023125"/>
    </source>
</evidence>
<evidence type="ECO:0000256" key="3">
    <source>
        <dbReference type="ARBA" id="ARBA00023163"/>
    </source>
</evidence>
<name>A0ABQ4D1R1_9ACTN</name>
<evidence type="ECO:0000313" key="7">
    <source>
        <dbReference type="Proteomes" id="UP000604117"/>
    </source>
</evidence>
<keyword evidence="2 4" id="KW-0238">DNA-binding</keyword>
<dbReference type="InterPro" id="IPR009057">
    <property type="entry name" value="Homeodomain-like_sf"/>
</dbReference>
<dbReference type="Pfam" id="PF00440">
    <property type="entry name" value="TetR_N"/>
    <property type="match status" value="1"/>
</dbReference>
<dbReference type="PANTHER" id="PTHR30055:SF234">
    <property type="entry name" value="HTH-TYPE TRANSCRIPTIONAL REGULATOR BETI"/>
    <property type="match status" value="1"/>
</dbReference>
<protein>
    <submittedName>
        <fullName evidence="6">TetR family transcriptional regulator</fullName>
    </submittedName>
</protein>
<dbReference type="SUPFAM" id="SSF46689">
    <property type="entry name" value="Homeodomain-like"/>
    <property type="match status" value="1"/>
</dbReference>
<evidence type="ECO:0000259" key="5">
    <source>
        <dbReference type="PROSITE" id="PS50977"/>
    </source>
</evidence>
<organism evidence="6 7">
    <name type="scientific">Asanoa siamensis</name>
    <dbReference type="NCBI Taxonomy" id="926357"/>
    <lineage>
        <taxon>Bacteria</taxon>
        <taxon>Bacillati</taxon>
        <taxon>Actinomycetota</taxon>
        <taxon>Actinomycetes</taxon>
        <taxon>Micromonosporales</taxon>
        <taxon>Micromonosporaceae</taxon>
        <taxon>Asanoa</taxon>
    </lineage>
</organism>
<sequence>MSVVRIRTRDEILRVAAELFTRYGFKGTSLHDIAAEVGCSKATLLYHFAHKDAILLALIEPARQSLIDLVARLAGVDDKGVRDAAIEGFVDLVLRYRREVALIYDVTPQFLQEPAFDRVRELTDALVAGFAGRSADLADQTAAKVLLAGIAAVVIDDKRDEGELRPALVVVARRALIPGKD</sequence>
<accession>A0ABQ4D1R1</accession>